<evidence type="ECO:0000313" key="2">
    <source>
        <dbReference type="Proteomes" id="UP000232688"/>
    </source>
</evidence>
<evidence type="ECO:0000313" key="1">
    <source>
        <dbReference type="EMBL" id="PKC65910.1"/>
    </source>
</evidence>
<gene>
    <name evidence="1" type="ORF">RhiirA1_394897</name>
</gene>
<dbReference type="VEuPathDB" id="FungiDB:FUN_014364"/>
<dbReference type="VEuPathDB" id="FungiDB:RhiirA1_394897"/>
<dbReference type="EMBL" id="LLXH01000503">
    <property type="protein sequence ID" value="PKC65910.1"/>
    <property type="molecule type" value="Genomic_DNA"/>
</dbReference>
<protein>
    <submittedName>
        <fullName evidence="1">Uncharacterized protein</fullName>
    </submittedName>
</protein>
<reference evidence="1 2" key="1">
    <citation type="submission" date="2017-10" db="EMBL/GenBank/DDBJ databases">
        <title>Extensive intraspecific genome diversity in a model arbuscular mycorrhizal fungus.</title>
        <authorList>
            <person name="Chen E.C.H."/>
            <person name="Morin E."/>
            <person name="Baudet D."/>
            <person name="Noel J."/>
            <person name="Ndikumana S."/>
            <person name="Charron P."/>
            <person name="St-Onge C."/>
            <person name="Giorgi J."/>
            <person name="Grigoriev I.V."/>
            <person name="Roux C."/>
            <person name="Martin F.M."/>
            <person name="Corradi N."/>
        </authorList>
    </citation>
    <scope>NUCLEOTIDE SEQUENCE [LARGE SCALE GENOMIC DNA]</scope>
    <source>
        <strain evidence="1 2">A1</strain>
    </source>
</reference>
<dbReference type="VEuPathDB" id="FungiDB:RhiirFUN_026743"/>
<reference evidence="1 2" key="2">
    <citation type="submission" date="2017-10" db="EMBL/GenBank/DDBJ databases">
        <title>Genome analyses suggest a sexual origin of heterokaryosis in a supposedly ancient asexual fungus.</title>
        <authorList>
            <person name="Corradi N."/>
            <person name="Sedzielewska K."/>
            <person name="Noel J."/>
            <person name="Charron P."/>
            <person name="Farinelli L."/>
            <person name="Marton T."/>
            <person name="Kruger M."/>
            <person name="Pelin A."/>
            <person name="Brachmann A."/>
            <person name="Corradi N."/>
        </authorList>
    </citation>
    <scope>NUCLEOTIDE SEQUENCE [LARGE SCALE GENOMIC DNA]</scope>
    <source>
        <strain evidence="1 2">A1</strain>
    </source>
</reference>
<dbReference type="AlphaFoldDB" id="A0A2N0RRH0"/>
<organism evidence="1 2">
    <name type="scientific">Rhizophagus irregularis</name>
    <dbReference type="NCBI Taxonomy" id="588596"/>
    <lineage>
        <taxon>Eukaryota</taxon>
        <taxon>Fungi</taxon>
        <taxon>Fungi incertae sedis</taxon>
        <taxon>Mucoromycota</taxon>
        <taxon>Glomeromycotina</taxon>
        <taxon>Glomeromycetes</taxon>
        <taxon>Glomerales</taxon>
        <taxon>Glomeraceae</taxon>
        <taxon>Rhizophagus</taxon>
    </lineage>
</organism>
<sequence>MDYNKYETYLADDLSTKLVVQDHTADGYRVFDSFDEFWDFSDNTPPHLRCFSEVVFEDTPQAPIVHVGISSHSKMPKKKIVGTIETVITGMIDIFHTSYHNTKNVPISPKDLVVIDECGLSSHGFWIYSFHILAPSFFFSRYQEASIFLDNVALRVPKKIQQYLFLPCSPPIQYIRILNSTFPDDARNKKISSYSRYLGTATDIPQNGLFVNHFPDLKVDSVSQTTSENYCNNISEKTNEPIQADEVDDPQLAVMQQHVLPHQFTHSDSVANGNDCSVSFVYSKDAIDENIPEIVDSLEKDNHENTVTNEIDRDNFNEDSIPETEEDVISSIIETRSIGHDMPISDKTDTSVNDNVHGMEANITPVNLSNTETQLVECDTMISKGYCVSIWDMCWAITDIIYAESQFAEHSPLITIQNSTDTLVLKGLPKVQSTAFQTFNSNMCDSINSVDLPNTCSQDIIYDMATLLRTEVNKEEFSDVHTNAPTMEKEYIKDIPSGHVVHLQDHNIYPLIKFLLCSLVIAEQIRRIENFVKDGSSSHQQCQNTTSLRCSSDFFQPTLEKRQDIFGIITKQTPFRHTILLHTICVNNEKTRKLEILLLFYSKDKSSSWGRSVTNNIPTNFRIKYSRCTCSKCLNILPPHCIRFCSSTVNHSSARRSSSRRKYINWFRGACKTAIVSVGDCSKSKILSSVPFSNQEFVQGANQKAPLSRSFNVSEEWVTKIDFYVFWEIIISHITLKYLALQAGAKHMKDILRKCRTLKEITKEYIRSAVLYHSLVIMWKNGHKLFSTNNRTTISSHIVDE</sequence>
<dbReference type="Proteomes" id="UP000232688">
    <property type="component" value="Unassembled WGS sequence"/>
</dbReference>
<name>A0A2N0RRH0_9GLOM</name>
<proteinExistence type="predicted"/>
<accession>A0A2N0RRH0</accession>
<comment type="caution">
    <text evidence="1">The sequence shown here is derived from an EMBL/GenBank/DDBJ whole genome shotgun (WGS) entry which is preliminary data.</text>
</comment>